<evidence type="ECO:0000256" key="3">
    <source>
        <dbReference type="SAM" id="Coils"/>
    </source>
</evidence>
<keyword evidence="2" id="KW-0342">GTP-binding</keyword>
<name>A0ABY6HJZ6_9ARCH</name>
<dbReference type="Gene3D" id="3.40.50.300">
    <property type="entry name" value="P-loop containing nucleotide triphosphate hydrolases"/>
    <property type="match status" value="1"/>
</dbReference>
<dbReference type="EMBL" id="CP104013">
    <property type="protein sequence ID" value="UYP43828.1"/>
    <property type="molecule type" value="Genomic_DNA"/>
</dbReference>
<keyword evidence="1" id="KW-0547">Nucleotide-binding</keyword>
<accession>A0ABY6HJZ6</accession>
<evidence type="ECO:0000313" key="6">
    <source>
        <dbReference type="Proteomes" id="UP001208689"/>
    </source>
</evidence>
<dbReference type="SUPFAM" id="SSF52540">
    <property type="entry name" value="P-loop containing nucleoside triphosphate hydrolases"/>
    <property type="match status" value="1"/>
</dbReference>
<keyword evidence="6" id="KW-1185">Reference proteome</keyword>
<evidence type="ECO:0000256" key="4">
    <source>
        <dbReference type="SAM" id="MobiDB-lite"/>
    </source>
</evidence>
<feature type="coiled-coil region" evidence="3">
    <location>
        <begin position="327"/>
        <end position="354"/>
    </location>
</feature>
<proteinExistence type="predicted"/>
<evidence type="ECO:0000313" key="5">
    <source>
        <dbReference type="EMBL" id="UYP43828.1"/>
    </source>
</evidence>
<dbReference type="CDD" id="cd00882">
    <property type="entry name" value="Ras_like_GTPase"/>
    <property type="match status" value="1"/>
</dbReference>
<dbReference type="InterPro" id="IPR006689">
    <property type="entry name" value="Small_GTPase_ARF/SAR"/>
</dbReference>
<keyword evidence="3" id="KW-0175">Coiled coil</keyword>
<organism evidence="5 6">
    <name type="scientific">Candidatus Lokiarchaeum ossiferum</name>
    <dbReference type="NCBI Taxonomy" id="2951803"/>
    <lineage>
        <taxon>Archaea</taxon>
        <taxon>Promethearchaeati</taxon>
        <taxon>Promethearchaeota</taxon>
        <taxon>Promethearchaeia</taxon>
        <taxon>Promethearchaeales</taxon>
        <taxon>Promethearchaeaceae</taxon>
        <taxon>Candidatus Lokiarchaeum</taxon>
    </lineage>
</organism>
<dbReference type="Pfam" id="PF00025">
    <property type="entry name" value="Arf"/>
    <property type="match status" value="1"/>
</dbReference>
<dbReference type="InterPro" id="IPR027417">
    <property type="entry name" value="P-loop_NTPase"/>
</dbReference>
<dbReference type="Proteomes" id="UP001208689">
    <property type="component" value="Chromosome"/>
</dbReference>
<evidence type="ECO:0000256" key="1">
    <source>
        <dbReference type="ARBA" id="ARBA00022741"/>
    </source>
</evidence>
<evidence type="ECO:0000256" key="2">
    <source>
        <dbReference type="ARBA" id="ARBA00023134"/>
    </source>
</evidence>
<protein>
    <submittedName>
        <fullName evidence="5">Uncharacterized protein</fullName>
    </submittedName>
</protein>
<feature type="compositionally biased region" description="Polar residues" evidence="4">
    <location>
        <begin position="386"/>
        <end position="399"/>
    </location>
</feature>
<gene>
    <name evidence="5" type="ORF">NEF87_000113</name>
</gene>
<reference evidence="5" key="1">
    <citation type="submission" date="2022-09" db="EMBL/GenBank/DDBJ databases">
        <title>Actin cytoskeleton and complex cell architecture in an #Asgard archaeon.</title>
        <authorList>
            <person name="Ponce Toledo R.I."/>
            <person name="Schleper C."/>
            <person name="Rodrigues Oliveira T."/>
            <person name="Wollweber F."/>
            <person name="Xu J."/>
            <person name="Rittmann S."/>
            <person name="Klingl A."/>
            <person name="Pilhofer M."/>
        </authorList>
    </citation>
    <scope>NUCLEOTIDE SEQUENCE</scope>
    <source>
        <strain evidence="5">B-35</strain>
    </source>
</reference>
<sequence>MLRQVFLYHHKEMIFSHFFGQAYDSATMNLLITKLDTFISNPMEGKVFSKPMFDFQAHYGMFKGVFYIFVTDMADRPKIIAKEIERAAKLFSKHFSDPMEIKNPTTGKEEFTLFIKETHYFLHPKFTLMGPLGAGKTSIASFLGATGTPDKKIMNFAVYYQVKLGEIFFDLWDFVESDDYSPLWNNYVRGSDLIFYILDGSQNKLTDKKVKFFLNLIRREGKYSNWVVILTHKNSPDFVSGPQLTEKYDLLKGKKIFEVDLADADIKEQLSSIFSDTIGLKRSLPSDFRTKLQQANDFVGTEEFKAAISILQDLIQICEDYQEYSYLEIFKNKINELEEKAKVKQEAEEREARKIKAPKKISFDSFKGTKTLPGQGKLPMLSSFKPQTPNLPSTPQISSLPPKITQSDNLADSNDDKDDILNTIDNSNPFFTGLSGKKPILTGIDSDVSSSKDSIENSVISDISDSNPIFEGLPSLDQNSASEHPLPKVPANFSEPKTPIPQMDPGTPVNEFKIQTHRVNPINVKSIELPPKPTIHEQMEQKPSTKSPSGIKVGETRTKALTLERSPMIKDDFKNVKRDIKKATPTAEVKNNPLESFNNPSAIVHGEKISDELRLQKEIQALGEDLSLPLCEKFIEQLKLRMKKTNLNESDIKKAASLFVIKRKRKTN</sequence>
<feature type="region of interest" description="Disordered" evidence="4">
    <location>
        <begin position="386"/>
        <end position="415"/>
    </location>
</feature>